<evidence type="ECO:0000313" key="1">
    <source>
        <dbReference type="EMBL" id="NEU03699.1"/>
    </source>
</evidence>
<sequence length="233" mass="26189">MKKRTIVALLCISLIGSSIVIIPTKAVAKTNTSYNLSLPTKDTFINAKEDFKIFSNSVDALTGETNLNIKFSKEEFNSTLIILDNNREIFRSKILPNTSELNLPIKLNSYGNHNIKAFIGICAPNFDAYSMSNEIDLGFFNPKIEKLINLQYSYSNNQFTAKLPTAEYNCQLYVYDNGVLSYKTKLNRPTDNVSFSLPSETYGKHEITAYLGIVAGSYDYNPILSSNTTTFYK</sequence>
<dbReference type="EMBL" id="JAAGPU010000002">
    <property type="protein sequence ID" value="NEU03699.1"/>
    <property type="molecule type" value="Genomic_DNA"/>
</dbReference>
<reference evidence="1 2" key="1">
    <citation type="submission" date="2020-02" db="EMBL/GenBank/DDBJ databases">
        <title>Genome assembly of a novel Clostridium senegalense strain.</title>
        <authorList>
            <person name="Gupta T.B."/>
            <person name="Jauregui R."/>
            <person name="Maclean P."/>
            <person name="Nawarathana A."/>
            <person name="Brightwell G."/>
        </authorList>
    </citation>
    <scope>NUCLEOTIDE SEQUENCE [LARGE SCALE GENOMIC DNA]</scope>
    <source>
        <strain evidence="1 2">AGRFS4</strain>
    </source>
</reference>
<keyword evidence="2" id="KW-1185">Reference proteome</keyword>
<proteinExistence type="predicted"/>
<gene>
    <name evidence="1" type="ORF">G3M99_02275</name>
</gene>
<dbReference type="AlphaFoldDB" id="A0A6M0GZE6"/>
<name>A0A6M0GZE6_9CLOT</name>
<dbReference type="Proteomes" id="UP000481872">
    <property type="component" value="Unassembled WGS sequence"/>
</dbReference>
<evidence type="ECO:0000313" key="2">
    <source>
        <dbReference type="Proteomes" id="UP000481872"/>
    </source>
</evidence>
<dbReference type="RefSeq" id="WP_199869012.1">
    <property type="nucleotide sequence ID" value="NZ_JAAGPU010000002.1"/>
</dbReference>
<protein>
    <submittedName>
        <fullName evidence="1">Uncharacterized protein</fullName>
    </submittedName>
</protein>
<comment type="caution">
    <text evidence="1">The sequence shown here is derived from an EMBL/GenBank/DDBJ whole genome shotgun (WGS) entry which is preliminary data.</text>
</comment>
<accession>A0A6M0GZE6</accession>
<organism evidence="1 2">
    <name type="scientific">Clostridium senegalense</name>
    <dbReference type="NCBI Taxonomy" id="1465809"/>
    <lineage>
        <taxon>Bacteria</taxon>
        <taxon>Bacillati</taxon>
        <taxon>Bacillota</taxon>
        <taxon>Clostridia</taxon>
        <taxon>Eubacteriales</taxon>
        <taxon>Clostridiaceae</taxon>
        <taxon>Clostridium</taxon>
    </lineage>
</organism>